<feature type="transmembrane region" description="Helical" evidence="1">
    <location>
        <begin position="211"/>
        <end position="231"/>
    </location>
</feature>
<dbReference type="AlphaFoldDB" id="A0A7G5EKM8"/>
<dbReference type="Pfam" id="PF00892">
    <property type="entry name" value="EamA"/>
    <property type="match status" value="2"/>
</dbReference>
<dbReference type="SUPFAM" id="SSF103481">
    <property type="entry name" value="Multidrug resistance efflux transporter EmrE"/>
    <property type="match status" value="2"/>
</dbReference>
<proteinExistence type="predicted"/>
<keyword evidence="4" id="KW-1185">Reference proteome</keyword>
<feature type="transmembrane region" description="Helical" evidence="1">
    <location>
        <begin position="27"/>
        <end position="45"/>
    </location>
</feature>
<evidence type="ECO:0000259" key="2">
    <source>
        <dbReference type="Pfam" id="PF00892"/>
    </source>
</evidence>
<keyword evidence="1" id="KW-0812">Transmembrane</keyword>
<dbReference type="KEGG" id="cpis:HS961_17880"/>
<protein>
    <submittedName>
        <fullName evidence="3">DMT family transporter</fullName>
    </submittedName>
</protein>
<gene>
    <name evidence="3" type="ORF">HS961_17880</name>
</gene>
<evidence type="ECO:0000313" key="4">
    <source>
        <dbReference type="Proteomes" id="UP000515240"/>
    </source>
</evidence>
<dbReference type="GO" id="GO:0016020">
    <property type="term" value="C:membrane"/>
    <property type="evidence" value="ECO:0007669"/>
    <property type="project" value="InterPro"/>
</dbReference>
<feature type="transmembrane region" description="Helical" evidence="1">
    <location>
        <begin position="116"/>
        <end position="133"/>
    </location>
</feature>
<dbReference type="PANTHER" id="PTHR22911">
    <property type="entry name" value="ACYL-MALONYL CONDENSING ENZYME-RELATED"/>
    <property type="match status" value="1"/>
</dbReference>
<name>A0A7G5EKM8_9BURK</name>
<feature type="transmembrane region" description="Helical" evidence="1">
    <location>
        <begin position="82"/>
        <end position="104"/>
    </location>
</feature>
<keyword evidence="1" id="KW-1133">Transmembrane helix</keyword>
<dbReference type="EMBL" id="CP058554">
    <property type="protein sequence ID" value="QMV74553.1"/>
    <property type="molecule type" value="Genomic_DNA"/>
</dbReference>
<accession>A0A7G5EKM8</accession>
<feature type="domain" description="EamA" evidence="2">
    <location>
        <begin position="26"/>
        <end position="155"/>
    </location>
</feature>
<feature type="domain" description="EamA" evidence="2">
    <location>
        <begin position="178"/>
        <end position="315"/>
    </location>
</feature>
<dbReference type="PANTHER" id="PTHR22911:SF137">
    <property type="entry name" value="SOLUTE CARRIER FAMILY 35 MEMBER G2-RELATED"/>
    <property type="match status" value="1"/>
</dbReference>
<feature type="transmembrane region" description="Helical" evidence="1">
    <location>
        <begin position="243"/>
        <end position="265"/>
    </location>
</feature>
<feature type="transmembrane region" description="Helical" evidence="1">
    <location>
        <begin position="57"/>
        <end position="76"/>
    </location>
</feature>
<reference evidence="3 4" key="1">
    <citation type="journal article" date="2020" name="G3 (Bethesda)">
        <title>CeMbio - The Caenorhabditis elegans Microbiome Resource.</title>
        <authorList>
            <person name="Dirksen P."/>
            <person name="Assie A."/>
            <person name="Zimmermann J."/>
            <person name="Zhang F."/>
            <person name="Tietje A.M."/>
            <person name="Marsh S.A."/>
            <person name="Felix M.A."/>
            <person name="Shapira M."/>
            <person name="Kaleta C."/>
            <person name="Schulenburg H."/>
            <person name="Samuel B."/>
        </authorList>
    </citation>
    <scope>NUCLEOTIDE SEQUENCE [LARGE SCALE GENOMIC DNA]</scope>
    <source>
        <strain evidence="3 4">BIGb0172</strain>
    </source>
</reference>
<feature type="transmembrane region" description="Helical" evidence="1">
    <location>
        <begin position="297"/>
        <end position="316"/>
    </location>
</feature>
<dbReference type="InterPro" id="IPR000620">
    <property type="entry name" value="EamA_dom"/>
</dbReference>
<dbReference type="InterPro" id="IPR037185">
    <property type="entry name" value="EmrE-like"/>
</dbReference>
<evidence type="ECO:0000256" key="1">
    <source>
        <dbReference type="SAM" id="Phobius"/>
    </source>
</evidence>
<feature type="transmembrane region" description="Helical" evidence="1">
    <location>
        <begin position="171"/>
        <end position="191"/>
    </location>
</feature>
<keyword evidence="1" id="KW-0472">Membrane</keyword>
<dbReference type="Proteomes" id="UP000515240">
    <property type="component" value="Chromosome"/>
</dbReference>
<evidence type="ECO:0000313" key="3">
    <source>
        <dbReference type="EMBL" id="QMV74553.1"/>
    </source>
</evidence>
<organism evidence="3 4">
    <name type="scientific">Comamonas piscis</name>
    <dbReference type="NCBI Taxonomy" id="1562974"/>
    <lineage>
        <taxon>Bacteria</taxon>
        <taxon>Pseudomonadati</taxon>
        <taxon>Pseudomonadota</taxon>
        <taxon>Betaproteobacteria</taxon>
        <taxon>Burkholderiales</taxon>
        <taxon>Comamonadaceae</taxon>
        <taxon>Comamonas</taxon>
    </lineage>
</organism>
<sequence>MVRDSLHRWRLILPPAVSTFPFPPESLAVLAAACWAMAALFSAPVARKMGAFAFTRWRMVFATLMLGGWATVAGTWGSLNLALVGVLVLSGFIGIFIGDTVLFACMNRLGPRRSGILFATHSMMSAVLAALFLGERMGAVAMLGCALVLSGVMCAIAFGKRAGSESSLEATRGRLAVGVSLGLVAALGQALGTLVVKPVMGPDVDPVAASAVRMAAGFGFHALLLLVGWKPARLTAVMEGRDWMLLAGSAFLSMAMGMTLILAALKYGSAGLVGMLSSVSPILLLPLLWWKTKVPPTLGAMGGALLTVAGVVLILARLS</sequence>
<feature type="transmembrane region" description="Helical" evidence="1">
    <location>
        <begin position="139"/>
        <end position="159"/>
    </location>
</feature>
<feature type="transmembrane region" description="Helical" evidence="1">
    <location>
        <begin position="271"/>
        <end position="290"/>
    </location>
</feature>